<sequence>MTGLISFRADARLPRSSNRPGRRWRCLALAAGLSFPGLVAGSALAQEAGEAPDDAVIATVNGEPVRYSDVILAEQDLAAQLSGVPEDVKFEYLASLMIDRKALADEALKAGLEDDPAVLRQFAYYREKVLGDVYLNRQLADAVSDEEARTFYDKQVAQIDVEEEVRARHILVETEDEALKVIGRLDAGEDFAALAKEISTGPTGANGGDLGFFVADRMVPEFSDAAFALQPGEISKPVKSDFGWHVIKVEERRMQQVVPFEDVKEGIKVQLRDEKAAPFIASVRDKADVKFTGEETARPQIVPQQ</sequence>
<dbReference type="AlphaFoldDB" id="A0A845Q910"/>
<dbReference type="Gene3D" id="3.10.50.40">
    <property type="match status" value="1"/>
</dbReference>
<dbReference type="PANTHER" id="PTHR47245">
    <property type="entry name" value="PEPTIDYLPROLYL ISOMERASE"/>
    <property type="match status" value="1"/>
</dbReference>
<evidence type="ECO:0000313" key="11">
    <source>
        <dbReference type="EMBL" id="NBG94596.1"/>
    </source>
</evidence>
<feature type="signal peptide" evidence="9">
    <location>
        <begin position="1"/>
        <end position="45"/>
    </location>
</feature>
<reference evidence="11 12" key="1">
    <citation type="journal article" date="2016" name="Int. J. Syst. Evol. Microbiol.">
        <title>Pyruvatibacter mobilis gen. nov., sp. nov., a marine bacterium from the culture broth of Picochlorum sp. 122.</title>
        <authorList>
            <person name="Wang G."/>
            <person name="Tang M."/>
            <person name="Wu H."/>
            <person name="Dai S."/>
            <person name="Li T."/>
            <person name="Chen C."/>
            <person name="He H."/>
            <person name="Fan J."/>
            <person name="Xiang W."/>
            <person name="Li X."/>
        </authorList>
    </citation>
    <scope>NUCLEOTIDE SEQUENCE [LARGE SCALE GENOMIC DNA]</scope>
    <source>
        <strain evidence="11 12">GYP-11</strain>
    </source>
</reference>
<keyword evidence="8 11" id="KW-0413">Isomerase</keyword>
<dbReference type="SUPFAM" id="SSF54534">
    <property type="entry name" value="FKBP-like"/>
    <property type="match status" value="1"/>
</dbReference>
<dbReference type="PROSITE" id="PS01096">
    <property type="entry name" value="PPIC_PPIASE_1"/>
    <property type="match status" value="1"/>
</dbReference>
<evidence type="ECO:0000256" key="8">
    <source>
        <dbReference type="PROSITE-ProRule" id="PRU00278"/>
    </source>
</evidence>
<keyword evidence="9" id="KW-0732">Signal</keyword>
<accession>A0A845Q910</accession>
<keyword evidence="12" id="KW-1185">Reference proteome</keyword>
<evidence type="ECO:0000256" key="7">
    <source>
        <dbReference type="ARBA" id="ARBA00031484"/>
    </source>
</evidence>
<dbReference type="EC" id="5.2.1.8" evidence="3"/>
<dbReference type="GeneID" id="300653577"/>
<gene>
    <name evidence="11" type="ORF">GTQ45_02470</name>
</gene>
<feature type="domain" description="PpiC" evidence="10">
    <location>
        <begin position="162"/>
        <end position="251"/>
    </location>
</feature>
<feature type="chain" id="PRO_5032823207" description="Parvulin-like PPIase" evidence="9">
    <location>
        <begin position="46"/>
        <end position="305"/>
    </location>
</feature>
<evidence type="ECO:0000259" key="10">
    <source>
        <dbReference type="PROSITE" id="PS50198"/>
    </source>
</evidence>
<organism evidence="11 12">
    <name type="scientific">Pyruvatibacter mobilis</name>
    <dbReference type="NCBI Taxonomy" id="1712261"/>
    <lineage>
        <taxon>Bacteria</taxon>
        <taxon>Pseudomonadati</taxon>
        <taxon>Pseudomonadota</taxon>
        <taxon>Alphaproteobacteria</taxon>
        <taxon>Hyphomicrobiales</taxon>
        <taxon>Parvibaculaceae</taxon>
        <taxon>Pyruvatibacter</taxon>
    </lineage>
</organism>
<dbReference type="InterPro" id="IPR050245">
    <property type="entry name" value="PrsA_foldase"/>
</dbReference>
<dbReference type="RefSeq" id="WP_160586671.1">
    <property type="nucleotide sequence ID" value="NZ_BMHN01000001.1"/>
</dbReference>
<dbReference type="InterPro" id="IPR027304">
    <property type="entry name" value="Trigger_fact/SurA_dom_sf"/>
</dbReference>
<dbReference type="GO" id="GO:0003755">
    <property type="term" value="F:peptidyl-prolyl cis-trans isomerase activity"/>
    <property type="evidence" value="ECO:0007669"/>
    <property type="project" value="UniProtKB-KW"/>
</dbReference>
<dbReference type="InterPro" id="IPR046357">
    <property type="entry name" value="PPIase_dom_sf"/>
</dbReference>
<evidence type="ECO:0000256" key="9">
    <source>
        <dbReference type="SAM" id="SignalP"/>
    </source>
</evidence>
<dbReference type="EMBL" id="WXYQ01000001">
    <property type="protein sequence ID" value="NBG94596.1"/>
    <property type="molecule type" value="Genomic_DNA"/>
</dbReference>
<dbReference type="PANTHER" id="PTHR47245:SF2">
    <property type="entry name" value="PEPTIDYL-PROLYL CIS-TRANS ISOMERASE HP_0175-RELATED"/>
    <property type="match status" value="1"/>
</dbReference>
<dbReference type="InterPro" id="IPR023058">
    <property type="entry name" value="PPIase_PpiC_CS"/>
</dbReference>
<dbReference type="SUPFAM" id="SSF109998">
    <property type="entry name" value="Triger factor/SurA peptide-binding domain-like"/>
    <property type="match status" value="1"/>
</dbReference>
<dbReference type="InterPro" id="IPR000297">
    <property type="entry name" value="PPIase_PpiC"/>
</dbReference>
<evidence type="ECO:0000256" key="5">
    <source>
        <dbReference type="ARBA" id="ARBA00023110"/>
    </source>
</evidence>
<comment type="similarity">
    <text evidence="2">Belongs to the PpiC/parvulin rotamase family.</text>
</comment>
<dbReference type="OrthoDB" id="14196at2"/>
<proteinExistence type="inferred from homology"/>
<name>A0A845Q910_9HYPH</name>
<dbReference type="PROSITE" id="PS50198">
    <property type="entry name" value="PPIC_PPIASE_2"/>
    <property type="match status" value="1"/>
</dbReference>
<evidence type="ECO:0000256" key="2">
    <source>
        <dbReference type="ARBA" id="ARBA00007656"/>
    </source>
</evidence>
<dbReference type="Proteomes" id="UP000470384">
    <property type="component" value="Unassembled WGS sequence"/>
</dbReference>
<comment type="catalytic activity">
    <reaction evidence="1">
        <text>[protein]-peptidylproline (omega=180) = [protein]-peptidylproline (omega=0)</text>
        <dbReference type="Rhea" id="RHEA:16237"/>
        <dbReference type="Rhea" id="RHEA-COMP:10747"/>
        <dbReference type="Rhea" id="RHEA-COMP:10748"/>
        <dbReference type="ChEBI" id="CHEBI:83833"/>
        <dbReference type="ChEBI" id="CHEBI:83834"/>
        <dbReference type="EC" id="5.2.1.8"/>
    </reaction>
</comment>
<protein>
    <recommendedName>
        <fullName evidence="4">Parvulin-like PPIase</fullName>
        <ecNumber evidence="3">5.2.1.8</ecNumber>
    </recommendedName>
    <alternativeName>
        <fullName evidence="6">Peptidyl-prolyl cis-trans isomerase plp</fullName>
    </alternativeName>
    <alternativeName>
        <fullName evidence="7">Rotamase plp</fullName>
    </alternativeName>
</protein>
<dbReference type="Pfam" id="PF13616">
    <property type="entry name" value="Rotamase_3"/>
    <property type="match status" value="1"/>
</dbReference>
<keyword evidence="5 8" id="KW-0697">Rotamase</keyword>
<evidence type="ECO:0000256" key="1">
    <source>
        <dbReference type="ARBA" id="ARBA00000971"/>
    </source>
</evidence>
<evidence type="ECO:0000256" key="3">
    <source>
        <dbReference type="ARBA" id="ARBA00013194"/>
    </source>
</evidence>
<evidence type="ECO:0000256" key="6">
    <source>
        <dbReference type="ARBA" id="ARBA00030642"/>
    </source>
</evidence>
<comment type="caution">
    <text evidence="11">The sequence shown here is derived from an EMBL/GenBank/DDBJ whole genome shotgun (WGS) entry which is preliminary data.</text>
</comment>
<evidence type="ECO:0000313" key="12">
    <source>
        <dbReference type="Proteomes" id="UP000470384"/>
    </source>
</evidence>
<evidence type="ECO:0000256" key="4">
    <source>
        <dbReference type="ARBA" id="ARBA00018370"/>
    </source>
</evidence>